<evidence type="ECO:0000259" key="8">
    <source>
        <dbReference type="PROSITE" id="PS50934"/>
    </source>
</evidence>
<dbReference type="PANTHER" id="PTHR12802">
    <property type="entry name" value="SWI/SNF COMPLEX-RELATED"/>
    <property type="match status" value="1"/>
</dbReference>
<feature type="compositionally biased region" description="Basic and acidic residues" evidence="7">
    <location>
        <begin position="331"/>
        <end position="355"/>
    </location>
</feature>
<evidence type="ECO:0000256" key="1">
    <source>
        <dbReference type="ARBA" id="ARBA00022473"/>
    </source>
</evidence>
<feature type="coiled-coil region" evidence="6">
    <location>
        <begin position="484"/>
        <end position="533"/>
    </location>
</feature>
<dbReference type="GO" id="GO:0003677">
    <property type="term" value="F:DNA binding"/>
    <property type="evidence" value="ECO:0007669"/>
    <property type="project" value="UniProtKB-KW"/>
</dbReference>
<keyword evidence="5" id="KW-0539">Nucleus</keyword>
<evidence type="ECO:0000256" key="7">
    <source>
        <dbReference type="SAM" id="MobiDB-lite"/>
    </source>
</evidence>
<dbReference type="Proteomes" id="UP000634136">
    <property type="component" value="Unassembled WGS sequence"/>
</dbReference>
<dbReference type="InterPro" id="IPR007526">
    <property type="entry name" value="SWIRM"/>
</dbReference>
<dbReference type="AlphaFoldDB" id="A0A834WWY2"/>
<evidence type="ECO:0000256" key="2">
    <source>
        <dbReference type="ARBA" id="ARBA00023015"/>
    </source>
</evidence>
<comment type="caution">
    <text evidence="10">The sequence shown here is derived from an EMBL/GenBank/DDBJ whole genome shotgun (WGS) entry which is preliminary data.</text>
</comment>
<dbReference type="CDD" id="cd00167">
    <property type="entry name" value="SANT"/>
    <property type="match status" value="1"/>
</dbReference>
<proteinExistence type="predicted"/>
<keyword evidence="2" id="KW-0805">Transcription regulation</keyword>
<dbReference type="InterPro" id="IPR017884">
    <property type="entry name" value="SANT_dom"/>
</dbReference>
<name>A0A834WWY2_9FABA</name>
<dbReference type="InterPro" id="IPR036388">
    <property type="entry name" value="WH-like_DNA-bd_sf"/>
</dbReference>
<organism evidence="10 11">
    <name type="scientific">Senna tora</name>
    <dbReference type="NCBI Taxonomy" id="362788"/>
    <lineage>
        <taxon>Eukaryota</taxon>
        <taxon>Viridiplantae</taxon>
        <taxon>Streptophyta</taxon>
        <taxon>Embryophyta</taxon>
        <taxon>Tracheophyta</taxon>
        <taxon>Spermatophyta</taxon>
        <taxon>Magnoliopsida</taxon>
        <taxon>eudicotyledons</taxon>
        <taxon>Gunneridae</taxon>
        <taxon>Pentapetalae</taxon>
        <taxon>rosids</taxon>
        <taxon>fabids</taxon>
        <taxon>Fabales</taxon>
        <taxon>Fabaceae</taxon>
        <taxon>Caesalpinioideae</taxon>
        <taxon>Cassia clade</taxon>
        <taxon>Senna</taxon>
    </lineage>
</organism>
<dbReference type="OrthoDB" id="118550at2759"/>
<evidence type="ECO:0000313" key="10">
    <source>
        <dbReference type="EMBL" id="KAF7834021.1"/>
    </source>
</evidence>
<dbReference type="Gene3D" id="1.10.10.60">
    <property type="entry name" value="Homeodomain-like"/>
    <property type="match status" value="1"/>
</dbReference>
<dbReference type="FunFam" id="1.10.10.10:FF:000020">
    <property type="entry name" value="SWI/SNF complex subunit SMARCC2 isoform c"/>
    <property type="match status" value="1"/>
</dbReference>
<evidence type="ECO:0000256" key="5">
    <source>
        <dbReference type="ARBA" id="ARBA00023242"/>
    </source>
</evidence>
<dbReference type="GO" id="GO:0005634">
    <property type="term" value="C:nucleus"/>
    <property type="evidence" value="ECO:0007669"/>
    <property type="project" value="UniProtKB-ARBA"/>
</dbReference>
<sequence length="561" mass="62276">MEATQDPTSNPSGIDDSELELYTIPSHSRWFLWDEIHETERASLKEFFDGTSISRTPKIYKEYRDFIINKYREEPSRRLTFTEVRKSLVGDVSLLNKVFLFLEKWGLINYGAPSSDSGDNSIAEDDEKCKIKIEEGAPNGIRVVAMPNSLKPISVPRNPKDSGNAIASGFKSPPLASFSDVYGDSKRQKQLTCGVCSNKCDSVHYKSTQDDFIICAKCFENGKYGEKRSMDDFKLNEPSEDSGKHEAVWTEAEILLLLESVLKHGDDWELVAQNVQTKTKLDCISKLIELPFGEFMLGSAHKNGHSNSANGVVNSAKQVQSSSSEHQGTSKTEDQIPEHKNETEQNGDVVKESPLKRQRVAGPALSDSSSSLMKQVGLISSMVDPHITAAAADAAVTALCDENLCPREIFDVEEDYASGPSSLNSLNGYSARVLAGEDSDTERSTHSDMHDRSTEKDGIPLTLRIRAAIATSLGAAAARAKLLADQEDREIEHLVATIIEAQTEKLQHKIKHFEELELLMEKEHTEIEELKNSLLTERIDVLKKTFSAGVSRWKDYPSVKS</sequence>
<dbReference type="SUPFAM" id="SSF46689">
    <property type="entry name" value="Homeodomain-like"/>
    <property type="match status" value="2"/>
</dbReference>
<dbReference type="Pfam" id="PF00249">
    <property type="entry name" value="Myb_DNA-binding"/>
    <property type="match status" value="1"/>
</dbReference>
<evidence type="ECO:0000256" key="3">
    <source>
        <dbReference type="ARBA" id="ARBA00023125"/>
    </source>
</evidence>
<dbReference type="PROSITE" id="PS50934">
    <property type="entry name" value="SWIRM"/>
    <property type="match status" value="1"/>
</dbReference>
<dbReference type="SMART" id="SM00717">
    <property type="entry name" value="SANT"/>
    <property type="match status" value="1"/>
</dbReference>
<feature type="compositionally biased region" description="Polar residues" evidence="7">
    <location>
        <begin position="306"/>
        <end position="330"/>
    </location>
</feature>
<keyword evidence="4" id="KW-0804">Transcription</keyword>
<accession>A0A834WWY2</accession>
<dbReference type="InterPro" id="IPR009057">
    <property type="entry name" value="Homeodomain-like_sf"/>
</dbReference>
<keyword evidence="11" id="KW-1185">Reference proteome</keyword>
<dbReference type="PANTHER" id="PTHR12802:SF140">
    <property type="entry name" value="SWI_SNF COMPLEX SUBUNIT SWI3A"/>
    <property type="match status" value="1"/>
</dbReference>
<evidence type="ECO:0000256" key="6">
    <source>
        <dbReference type="SAM" id="Coils"/>
    </source>
</evidence>
<dbReference type="EMBL" id="JAAIUW010000004">
    <property type="protein sequence ID" value="KAF7834021.1"/>
    <property type="molecule type" value="Genomic_DNA"/>
</dbReference>
<keyword evidence="6" id="KW-0175">Coiled coil</keyword>
<feature type="domain" description="SANT" evidence="9">
    <location>
        <begin position="244"/>
        <end position="295"/>
    </location>
</feature>
<gene>
    <name evidence="10" type="ORF">G2W53_008880</name>
</gene>
<dbReference type="Pfam" id="PF04433">
    <property type="entry name" value="SWIRM"/>
    <property type="match status" value="1"/>
</dbReference>
<protein>
    <submittedName>
        <fullName evidence="10">SWI/SNF complex subunit SWI3A</fullName>
    </submittedName>
</protein>
<evidence type="ECO:0000313" key="11">
    <source>
        <dbReference type="Proteomes" id="UP000634136"/>
    </source>
</evidence>
<evidence type="ECO:0000256" key="4">
    <source>
        <dbReference type="ARBA" id="ARBA00023163"/>
    </source>
</evidence>
<reference evidence="10" key="1">
    <citation type="submission" date="2020-09" db="EMBL/GenBank/DDBJ databases">
        <title>Genome-Enabled Discovery of Anthraquinone Biosynthesis in Senna tora.</title>
        <authorList>
            <person name="Kang S.-H."/>
            <person name="Pandey R.P."/>
            <person name="Lee C.-M."/>
            <person name="Sim J.-S."/>
            <person name="Jeong J.-T."/>
            <person name="Choi B.-S."/>
            <person name="Jung M."/>
            <person name="Ginzburg D."/>
            <person name="Zhao K."/>
            <person name="Won S.Y."/>
            <person name="Oh T.-J."/>
            <person name="Yu Y."/>
            <person name="Kim N.-H."/>
            <person name="Lee O.R."/>
            <person name="Lee T.-H."/>
            <person name="Bashyal P."/>
            <person name="Kim T.-S."/>
            <person name="Lee W.-H."/>
            <person name="Kawkins C."/>
            <person name="Kim C.-K."/>
            <person name="Kim J.S."/>
            <person name="Ahn B.O."/>
            <person name="Rhee S.Y."/>
            <person name="Sohng J.K."/>
        </authorList>
    </citation>
    <scope>NUCLEOTIDE SEQUENCE</scope>
    <source>
        <tissue evidence="10">Leaf</tissue>
    </source>
</reference>
<dbReference type="InterPro" id="IPR032451">
    <property type="entry name" value="SMARCC_C"/>
</dbReference>
<keyword evidence="3" id="KW-0238">DNA-binding</keyword>
<feature type="region of interest" description="Disordered" evidence="7">
    <location>
        <begin position="306"/>
        <end position="368"/>
    </location>
</feature>
<feature type="domain" description="SWIRM" evidence="8">
    <location>
        <begin position="22"/>
        <end position="119"/>
    </location>
</feature>
<dbReference type="InterPro" id="IPR001005">
    <property type="entry name" value="SANT/Myb"/>
</dbReference>
<dbReference type="PROSITE" id="PS51293">
    <property type="entry name" value="SANT"/>
    <property type="match status" value="1"/>
</dbReference>
<dbReference type="Gene3D" id="1.10.10.10">
    <property type="entry name" value="Winged helix-like DNA-binding domain superfamily/Winged helix DNA-binding domain"/>
    <property type="match status" value="1"/>
</dbReference>
<evidence type="ECO:0000259" key="9">
    <source>
        <dbReference type="PROSITE" id="PS51293"/>
    </source>
</evidence>
<keyword evidence="1" id="KW-0217">Developmental protein</keyword>
<feature type="region of interest" description="Disordered" evidence="7">
    <location>
        <begin position="437"/>
        <end position="456"/>
    </location>
</feature>
<dbReference type="Pfam" id="PF16495">
    <property type="entry name" value="SWIRM-assoc_1"/>
    <property type="match status" value="1"/>
</dbReference>
<feature type="compositionally biased region" description="Basic and acidic residues" evidence="7">
    <location>
        <begin position="441"/>
        <end position="456"/>
    </location>
</feature>